<evidence type="ECO:0000256" key="4">
    <source>
        <dbReference type="PROSITE-ProRule" id="PRU01024"/>
    </source>
</evidence>
<dbReference type="Gene3D" id="3.40.50.150">
    <property type="entry name" value="Vaccinia Virus protein VP39"/>
    <property type="match status" value="1"/>
</dbReference>
<dbReference type="Gene3D" id="2.40.50.1070">
    <property type="match status" value="1"/>
</dbReference>
<keyword evidence="3 4" id="KW-0949">S-adenosyl-L-methionine</keyword>
<feature type="binding site" evidence="4">
    <location>
        <position position="313"/>
    </location>
    <ligand>
        <name>S-adenosyl-L-methionine</name>
        <dbReference type="ChEBI" id="CHEBI:59789"/>
    </ligand>
</feature>
<dbReference type="PANTHER" id="PTHR11061">
    <property type="entry name" value="RNA M5U METHYLTRANSFERASE"/>
    <property type="match status" value="1"/>
</dbReference>
<comment type="similarity">
    <text evidence="4">Belongs to the class I-like SAM-binding methyltransferase superfamily. RNA M5U methyltransferase family.</text>
</comment>
<feature type="domain" description="TRAM" evidence="6">
    <location>
        <begin position="2"/>
        <end position="60"/>
    </location>
</feature>
<dbReference type="GO" id="GO:0070041">
    <property type="term" value="F:rRNA (uridine-C5-)-methyltransferase activity"/>
    <property type="evidence" value="ECO:0007669"/>
    <property type="project" value="TreeGrafter"/>
</dbReference>
<dbReference type="AlphaFoldDB" id="A0A9D1P2S3"/>
<keyword evidence="2 4" id="KW-0808">Transferase</keyword>
<dbReference type="GO" id="GO:0070475">
    <property type="term" value="P:rRNA base methylation"/>
    <property type="evidence" value="ECO:0007669"/>
    <property type="project" value="TreeGrafter"/>
</dbReference>
<gene>
    <name evidence="7" type="primary">rlmD</name>
    <name evidence="7" type="ORF">IAB71_06670</name>
</gene>
<evidence type="ECO:0000259" key="6">
    <source>
        <dbReference type="PROSITE" id="PS50926"/>
    </source>
</evidence>
<dbReference type="EMBL" id="DVOO01000018">
    <property type="protein sequence ID" value="HIV25455.1"/>
    <property type="molecule type" value="Genomic_DNA"/>
</dbReference>
<reference evidence="7" key="1">
    <citation type="submission" date="2020-10" db="EMBL/GenBank/DDBJ databases">
        <authorList>
            <person name="Gilroy R."/>
        </authorList>
    </citation>
    <scope>NUCLEOTIDE SEQUENCE</scope>
    <source>
        <strain evidence="7">CHK188-20938</strain>
    </source>
</reference>
<reference evidence="7" key="2">
    <citation type="journal article" date="2021" name="PeerJ">
        <title>Extensive microbial diversity within the chicken gut microbiome revealed by metagenomics and culture.</title>
        <authorList>
            <person name="Gilroy R."/>
            <person name="Ravi A."/>
            <person name="Getino M."/>
            <person name="Pursley I."/>
            <person name="Horton D.L."/>
            <person name="Alikhan N.F."/>
            <person name="Baker D."/>
            <person name="Gharbi K."/>
            <person name="Hall N."/>
            <person name="Watson M."/>
            <person name="Adriaenssens E.M."/>
            <person name="Foster-Nyarko E."/>
            <person name="Jarju S."/>
            <person name="Secka A."/>
            <person name="Antonio M."/>
            <person name="Oren A."/>
            <person name="Chaudhuri R.R."/>
            <person name="La Ragione R."/>
            <person name="Hildebrand F."/>
            <person name="Pallen M.J."/>
        </authorList>
    </citation>
    <scope>NUCLEOTIDE SEQUENCE</scope>
    <source>
        <strain evidence="7">CHK188-20938</strain>
    </source>
</reference>
<keyword evidence="1 4" id="KW-0489">Methyltransferase</keyword>
<dbReference type="SUPFAM" id="SSF50249">
    <property type="entry name" value="Nucleic acid-binding proteins"/>
    <property type="match status" value="1"/>
</dbReference>
<evidence type="ECO:0000313" key="7">
    <source>
        <dbReference type="EMBL" id="HIV25455.1"/>
    </source>
</evidence>
<dbReference type="InterPro" id="IPR012340">
    <property type="entry name" value="NA-bd_OB-fold"/>
</dbReference>
<dbReference type="EC" id="2.1.1.190" evidence="7"/>
<name>A0A9D1P2S3_9FIRM</name>
<proteinExistence type="inferred from homology"/>
<dbReference type="FunFam" id="3.40.50.150:FF:000009">
    <property type="entry name" value="23S rRNA (Uracil(1939)-C(5))-methyltransferase RlmD"/>
    <property type="match status" value="1"/>
</dbReference>
<organism evidence="7 8">
    <name type="scientific">Candidatus Scatomonas pullistercoris</name>
    <dbReference type="NCBI Taxonomy" id="2840920"/>
    <lineage>
        <taxon>Bacteria</taxon>
        <taxon>Bacillati</taxon>
        <taxon>Bacillota</taxon>
        <taxon>Clostridia</taxon>
        <taxon>Lachnospirales</taxon>
        <taxon>Lachnospiraceae</taxon>
        <taxon>Lachnospiraceae incertae sedis</taxon>
        <taxon>Candidatus Scatomonas</taxon>
    </lineage>
</organism>
<comment type="caution">
    <text evidence="7">The sequence shown here is derived from an EMBL/GenBank/DDBJ whole genome shotgun (WGS) entry which is preliminary data.</text>
</comment>
<dbReference type="CDD" id="cd02440">
    <property type="entry name" value="AdoMet_MTases"/>
    <property type="match status" value="1"/>
</dbReference>
<accession>A0A9D1P2S3</accession>
<feature type="binding site" evidence="4">
    <location>
        <position position="284"/>
    </location>
    <ligand>
        <name>S-adenosyl-L-methionine</name>
        <dbReference type="ChEBI" id="CHEBI:59789"/>
    </ligand>
</feature>
<evidence type="ECO:0000313" key="8">
    <source>
        <dbReference type="Proteomes" id="UP000824169"/>
    </source>
</evidence>
<dbReference type="Pfam" id="PF05958">
    <property type="entry name" value="tRNA_U5-meth_tr"/>
    <property type="match status" value="1"/>
</dbReference>
<dbReference type="InterPro" id="IPR002792">
    <property type="entry name" value="TRAM_dom"/>
</dbReference>
<evidence type="ECO:0000256" key="3">
    <source>
        <dbReference type="ARBA" id="ARBA00022691"/>
    </source>
</evidence>
<dbReference type="NCBIfam" id="TIGR00479">
    <property type="entry name" value="rumA"/>
    <property type="match status" value="1"/>
</dbReference>
<evidence type="ECO:0000256" key="1">
    <source>
        <dbReference type="ARBA" id="ARBA00022603"/>
    </source>
</evidence>
<dbReference type="InterPro" id="IPR030390">
    <property type="entry name" value="MeTrfase_TrmA_AS"/>
</dbReference>
<feature type="active site" description="Nucleophile" evidence="4">
    <location>
        <position position="410"/>
    </location>
</feature>
<evidence type="ECO:0000256" key="2">
    <source>
        <dbReference type="ARBA" id="ARBA00022679"/>
    </source>
</evidence>
<dbReference type="SUPFAM" id="SSF53335">
    <property type="entry name" value="S-adenosyl-L-methionine-dependent methyltransferases"/>
    <property type="match status" value="1"/>
</dbReference>
<feature type="binding site" evidence="4">
    <location>
        <position position="334"/>
    </location>
    <ligand>
        <name>S-adenosyl-L-methionine</name>
        <dbReference type="ChEBI" id="CHEBI:59789"/>
    </ligand>
</feature>
<dbReference type="InterPro" id="IPR029063">
    <property type="entry name" value="SAM-dependent_MTases_sf"/>
</dbReference>
<dbReference type="Proteomes" id="UP000824169">
    <property type="component" value="Unassembled WGS sequence"/>
</dbReference>
<sequence>MAWKKNDMAAVQIEDMSQEGLGIGKADGYTLFVKDTVIGDLARVRITKTRKNYGFARLEELLSPSAQRTEPACPLARPCGGCQLQMMRYEEQLRWKEQKVKNDLQRLGGFAEIPMEPIQGMEQPFRYRNKAQFPIGYDREGNLVAGFYAGRTHTIIPVEDCLLGSAVNRDILERILGWMKQYRITAYRENTGEGLVRHVLIRSGFATGEIMVCLVVNGTKLPRERELVQALEDIPGMASISFCVNTRRDNVIMGDTVHTLWGSDTITDCIGDVRYRISPLSFYQVNPAQTKRLYDKALEYAGLSGGETVYDLYCGIGTISLFLAKKAGKVYGVEIIPQAVEDARANAALNGIENAEFFAGKAEEIVPRQYAEQGIRADVVVVDPPRKGCEEILLQTIVDMAPERIVYVSCDPATLARDLRYLCGRGYEMKRVRAYDQFPQTVHVETVVLLSKLNTKQHIEVELNLDEMDLTAAESKATYEEIKGYVLEKYGLKVSSLYISQIKRKCGLDVGQNYNLSKKEDAKVPQCPPEKEAAIMEALKHFQMI</sequence>
<evidence type="ECO:0000256" key="5">
    <source>
        <dbReference type="PROSITE-ProRule" id="PRU10015"/>
    </source>
</evidence>
<dbReference type="PROSITE" id="PS51687">
    <property type="entry name" value="SAM_MT_RNA_M5U"/>
    <property type="match status" value="1"/>
</dbReference>
<dbReference type="FunFam" id="2.40.50.1070:FF:000003">
    <property type="entry name" value="23S rRNA (Uracil-5-)-methyltransferase RumA"/>
    <property type="match status" value="1"/>
</dbReference>
<dbReference type="Pfam" id="PF01938">
    <property type="entry name" value="TRAM"/>
    <property type="match status" value="1"/>
</dbReference>
<dbReference type="PROSITE" id="PS50926">
    <property type="entry name" value="TRAM"/>
    <property type="match status" value="1"/>
</dbReference>
<dbReference type="PROSITE" id="PS01230">
    <property type="entry name" value="TRMA_1"/>
    <property type="match status" value="1"/>
</dbReference>
<feature type="binding site" evidence="4">
    <location>
        <position position="383"/>
    </location>
    <ligand>
        <name>S-adenosyl-L-methionine</name>
        <dbReference type="ChEBI" id="CHEBI:59789"/>
    </ligand>
</feature>
<dbReference type="PANTHER" id="PTHR11061:SF30">
    <property type="entry name" value="TRNA (URACIL(54)-C(5))-METHYLTRANSFERASE"/>
    <property type="match status" value="1"/>
</dbReference>
<dbReference type="Gene3D" id="2.40.50.140">
    <property type="entry name" value="Nucleic acid-binding proteins"/>
    <property type="match status" value="1"/>
</dbReference>
<feature type="active site" evidence="5">
    <location>
        <position position="410"/>
    </location>
</feature>
<dbReference type="InterPro" id="IPR010280">
    <property type="entry name" value="U5_MeTrfase_fam"/>
</dbReference>
<protein>
    <submittedName>
        <fullName evidence="7">23S rRNA (Uracil(1939)-C(5))-methyltransferase RlmD</fullName>
        <ecNumber evidence="7">2.1.1.190</ecNumber>
    </submittedName>
</protein>